<dbReference type="GO" id="GO:0008780">
    <property type="term" value="F:acyl-[acyl-carrier-protein]-UDP-N-acetylglucosamine O-acyltransferase activity"/>
    <property type="evidence" value="ECO:0007669"/>
    <property type="project" value="InterPro"/>
</dbReference>
<dbReference type="InterPro" id="IPR001451">
    <property type="entry name" value="Hexapep"/>
</dbReference>
<dbReference type="PANTHER" id="PTHR43480">
    <property type="entry name" value="ACYL-[ACYL-CARRIER-PROTEIN]--UDP-N-ACETYLGLUCOSAMINE O-ACYLTRANSFERASE"/>
    <property type="match status" value="1"/>
</dbReference>
<dbReference type="GO" id="GO:0009245">
    <property type="term" value="P:lipid A biosynthetic process"/>
    <property type="evidence" value="ECO:0007669"/>
    <property type="project" value="UniProtKB-KW"/>
</dbReference>
<dbReference type="InterPro" id="IPR029098">
    <property type="entry name" value="Acetyltransf_C"/>
</dbReference>
<keyword evidence="1" id="KW-0444">Lipid biosynthesis</keyword>
<gene>
    <name evidence="7" type="ORF">SAMN05421770_101262</name>
</gene>
<evidence type="ECO:0000313" key="7">
    <source>
        <dbReference type="EMBL" id="SNS26733.1"/>
    </source>
</evidence>
<dbReference type="EMBL" id="FZOU01000001">
    <property type="protein sequence ID" value="SNS26733.1"/>
    <property type="molecule type" value="Genomic_DNA"/>
</dbReference>
<dbReference type="Proteomes" id="UP000198356">
    <property type="component" value="Unassembled WGS sequence"/>
</dbReference>
<dbReference type="InterPro" id="IPR010137">
    <property type="entry name" value="Lipid_A_LpxA"/>
</dbReference>
<dbReference type="AlphaFoldDB" id="A0A239D557"/>
<dbReference type="Pfam" id="PF13720">
    <property type="entry name" value="Acetyltransf_11"/>
    <property type="match status" value="1"/>
</dbReference>
<sequence length="261" mass="27675">MSIHPTAIVAEGAVVPASCTIGPFCTVGANVVLGEDCELVSHVVLDGHTTLGRGNKIYSFACVGISPQDLKYKNEPTRVVLGDNNQIREYVTISRGTVGGGGVTRVGDGCLIMAYTHIGHDSAIGHGCILANSATLAGHVTVEDFAVVGALCPVHQFCRIGQYAYIGGGTTITQDVLPYSLTSISRDNHAYGLNKVGLERRGFTPQQIKELRAAYRVLVGGKKNTTQALEAMRAMLDAGEAGDHVRYLVDFVGKSERGCIR</sequence>
<evidence type="ECO:0000313" key="8">
    <source>
        <dbReference type="Proteomes" id="UP000198356"/>
    </source>
</evidence>
<reference evidence="7 8" key="1">
    <citation type="submission" date="2017-06" db="EMBL/GenBank/DDBJ databases">
        <authorList>
            <person name="Kim H.J."/>
            <person name="Triplett B.A."/>
        </authorList>
    </citation>
    <scope>NUCLEOTIDE SEQUENCE [LARGE SCALE GENOMIC DNA]</scope>
    <source>
        <strain evidence="7 8">DSM 18704</strain>
    </source>
</reference>
<keyword evidence="8" id="KW-1185">Reference proteome</keyword>
<dbReference type="InterPro" id="IPR037157">
    <property type="entry name" value="Acetyltransf_C_sf"/>
</dbReference>
<keyword evidence="2" id="KW-0441">Lipid A biosynthesis</keyword>
<name>A0A239D557_9BACT</name>
<accession>A0A239D557</accession>
<dbReference type="RefSeq" id="WP_089406574.1">
    <property type="nucleotide sequence ID" value="NZ_FZOU01000001.1"/>
</dbReference>
<dbReference type="OrthoDB" id="9782926at2"/>
<evidence type="ECO:0000256" key="3">
    <source>
        <dbReference type="ARBA" id="ARBA00022679"/>
    </source>
</evidence>
<dbReference type="CDD" id="cd03351">
    <property type="entry name" value="LbH_UDP-GlcNAc_AT"/>
    <property type="match status" value="1"/>
</dbReference>
<dbReference type="PIRSF" id="PIRSF000456">
    <property type="entry name" value="UDP-GlcNAc_acltr"/>
    <property type="match status" value="1"/>
</dbReference>
<keyword evidence="4" id="KW-0443">Lipid metabolism</keyword>
<evidence type="ECO:0000256" key="1">
    <source>
        <dbReference type="ARBA" id="ARBA00022516"/>
    </source>
</evidence>
<dbReference type="NCBIfam" id="NF003657">
    <property type="entry name" value="PRK05289.1"/>
    <property type="match status" value="1"/>
</dbReference>
<dbReference type="InterPro" id="IPR011004">
    <property type="entry name" value="Trimer_LpxA-like_sf"/>
</dbReference>
<keyword evidence="5 7" id="KW-0012">Acyltransferase</keyword>
<dbReference type="PANTHER" id="PTHR43480:SF1">
    <property type="entry name" value="ACYL-[ACYL-CARRIER-PROTEIN]--UDP-N-ACETYLGLUCOSAMINE O-ACYLTRANSFERASE, MITOCHONDRIAL-RELATED"/>
    <property type="match status" value="1"/>
</dbReference>
<dbReference type="NCBIfam" id="TIGR01852">
    <property type="entry name" value="lipid_A_lpxA"/>
    <property type="match status" value="1"/>
</dbReference>
<dbReference type="GO" id="GO:0016020">
    <property type="term" value="C:membrane"/>
    <property type="evidence" value="ECO:0007669"/>
    <property type="project" value="GOC"/>
</dbReference>
<dbReference type="Gene3D" id="1.20.1180.10">
    <property type="entry name" value="Udp N-acetylglucosamine O-acyltransferase, C-terminal domain"/>
    <property type="match status" value="1"/>
</dbReference>
<evidence type="ECO:0000259" key="6">
    <source>
        <dbReference type="Pfam" id="PF13720"/>
    </source>
</evidence>
<dbReference type="Gene3D" id="2.160.10.10">
    <property type="entry name" value="Hexapeptide repeat proteins"/>
    <property type="match status" value="1"/>
</dbReference>
<proteinExistence type="predicted"/>
<evidence type="ECO:0000256" key="4">
    <source>
        <dbReference type="ARBA" id="ARBA00023098"/>
    </source>
</evidence>
<evidence type="ECO:0000256" key="2">
    <source>
        <dbReference type="ARBA" id="ARBA00022556"/>
    </source>
</evidence>
<keyword evidence="3 7" id="KW-0808">Transferase</keyword>
<organism evidence="7 8">
    <name type="scientific">Granulicella rosea</name>
    <dbReference type="NCBI Taxonomy" id="474952"/>
    <lineage>
        <taxon>Bacteria</taxon>
        <taxon>Pseudomonadati</taxon>
        <taxon>Acidobacteriota</taxon>
        <taxon>Terriglobia</taxon>
        <taxon>Terriglobales</taxon>
        <taxon>Acidobacteriaceae</taxon>
        <taxon>Granulicella</taxon>
    </lineage>
</organism>
<dbReference type="SUPFAM" id="SSF51161">
    <property type="entry name" value="Trimeric LpxA-like enzymes"/>
    <property type="match status" value="1"/>
</dbReference>
<dbReference type="Pfam" id="PF00132">
    <property type="entry name" value="Hexapep"/>
    <property type="match status" value="1"/>
</dbReference>
<feature type="domain" description="UDP N-acetylglucosamine O-acyltransferase C-terminal" evidence="6">
    <location>
        <begin position="175"/>
        <end position="260"/>
    </location>
</feature>
<evidence type="ECO:0000256" key="5">
    <source>
        <dbReference type="ARBA" id="ARBA00023315"/>
    </source>
</evidence>
<protein>
    <submittedName>
        <fullName evidence="7">Acyl-[acyl-carrier-protein]--UDP-N-acetylglucosamine O-acyltransferase</fullName>
    </submittedName>
</protein>